<dbReference type="GO" id="GO:0004565">
    <property type="term" value="F:beta-galactosidase activity"/>
    <property type="evidence" value="ECO:0007669"/>
    <property type="project" value="UniProtKB-EC"/>
</dbReference>
<evidence type="ECO:0000256" key="10">
    <source>
        <dbReference type="SAM" id="SignalP"/>
    </source>
</evidence>
<dbReference type="AlphaFoldDB" id="A0A8T0I7R5"/>
<dbReference type="InterPro" id="IPR048912">
    <property type="entry name" value="BetaGal1-like_ABD1"/>
</dbReference>
<evidence type="ECO:0000256" key="4">
    <source>
        <dbReference type="ARBA" id="ARBA00022729"/>
    </source>
</evidence>
<dbReference type="Pfam" id="PF21467">
    <property type="entry name" value="BetaGal_gal-bd"/>
    <property type="match status" value="1"/>
</dbReference>
<feature type="signal peptide" evidence="10">
    <location>
        <begin position="1"/>
        <end position="21"/>
    </location>
</feature>
<dbReference type="InterPro" id="IPR008979">
    <property type="entry name" value="Galactose-bd-like_sf"/>
</dbReference>
<accession>A0A8T0I7R5</accession>
<dbReference type="Pfam" id="PF21317">
    <property type="entry name" value="BetaGal_ABD_1"/>
    <property type="match status" value="1"/>
</dbReference>
<dbReference type="EMBL" id="CM026424">
    <property type="protein sequence ID" value="KAG0579584.1"/>
    <property type="molecule type" value="Genomic_DNA"/>
</dbReference>
<dbReference type="InterPro" id="IPR026283">
    <property type="entry name" value="B-gal_1-like"/>
</dbReference>
<dbReference type="FunFam" id="2.60.120.260:FF:000021">
    <property type="entry name" value="Beta-galactosidase"/>
    <property type="match status" value="1"/>
</dbReference>
<feature type="active site" description="Proton donor" evidence="8">
    <location>
        <position position="185"/>
    </location>
</feature>
<dbReference type="Gene3D" id="3.20.20.80">
    <property type="entry name" value="Glycosidases"/>
    <property type="match status" value="1"/>
</dbReference>
<evidence type="ECO:0000256" key="2">
    <source>
        <dbReference type="ARBA" id="ARBA00009809"/>
    </source>
</evidence>
<feature type="domain" description="Glycoside hydrolase 35 catalytic" evidence="11">
    <location>
        <begin position="37"/>
        <end position="362"/>
    </location>
</feature>
<evidence type="ECO:0000259" key="12">
    <source>
        <dbReference type="Pfam" id="PF21317"/>
    </source>
</evidence>
<evidence type="ECO:0000256" key="7">
    <source>
        <dbReference type="ARBA" id="ARBA00023295"/>
    </source>
</evidence>
<organism evidence="14 15">
    <name type="scientific">Ceratodon purpureus</name>
    <name type="common">Fire moss</name>
    <name type="synonym">Dicranum purpureum</name>
    <dbReference type="NCBI Taxonomy" id="3225"/>
    <lineage>
        <taxon>Eukaryota</taxon>
        <taxon>Viridiplantae</taxon>
        <taxon>Streptophyta</taxon>
        <taxon>Embryophyta</taxon>
        <taxon>Bryophyta</taxon>
        <taxon>Bryophytina</taxon>
        <taxon>Bryopsida</taxon>
        <taxon>Dicranidae</taxon>
        <taxon>Pseudoditrichales</taxon>
        <taxon>Ditrichaceae</taxon>
        <taxon>Ceratodon</taxon>
    </lineage>
</organism>
<keyword evidence="15" id="KW-1185">Reference proteome</keyword>
<evidence type="ECO:0000259" key="13">
    <source>
        <dbReference type="Pfam" id="PF21467"/>
    </source>
</evidence>
<feature type="domain" description="Beta-galactosidase 1-like first all-beta" evidence="12">
    <location>
        <begin position="410"/>
        <end position="526"/>
    </location>
</feature>
<evidence type="ECO:0000256" key="6">
    <source>
        <dbReference type="ARBA" id="ARBA00023180"/>
    </source>
</evidence>
<dbReference type="InterPro" id="IPR017853">
    <property type="entry name" value="GH"/>
</dbReference>
<protein>
    <recommendedName>
        <fullName evidence="3">beta-galactosidase</fullName>
        <ecNumber evidence="3">3.2.1.23</ecNumber>
    </recommendedName>
</protein>
<comment type="similarity">
    <text evidence="2 9">Belongs to the glycosyl hydrolase 35 family.</text>
</comment>
<evidence type="ECO:0000259" key="11">
    <source>
        <dbReference type="Pfam" id="PF01301"/>
    </source>
</evidence>
<dbReference type="SUPFAM" id="SSF51445">
    <property type="entry name" value="(Trans)glycosidases"/>
    <property type="match status" value="1"/>
</dbReference>
<evidence type="ECO:0000256" key="1">
    <source>
        <dbReference type="ARBA" id="ARBA00001412"/>
    </source>
</evidence>
<comment type="caution">
    <text evidence="14">The sequence shown here is derived from an EMBL/GenBank/DDBJ whole genome shotgun (WGS) entry which is preliminary data.</text>
</comment>
<evidence type="ECO:0000313" key="14">
    <source>
        <dbReference type="EMBL" id="KAG0579584.1"/>
    </source>
</evidence>
<dbReference type="PIRSF" id="PIRSF006336">
    <property type="entry name" value="B-gal"/>
    <property type="match status" value="1"/>
</dbReference>
<dbReference type="Gene3D" id="2.60.120.260">
    <property type="entry name" value="Galactose-binding domain-like"/>
    <property type="match status" value="2"/>
</dbReference>
<evidence type="ECO:0000256" key="3">
    <source>
        <dbReference type="ARBA" id="ARBA00012756"/>
    </source>
</evidence>
<proteinExistence type="inferred from homology"/>
<keyword evidence="7" id="KW-0326">Glycosidase</keyword>
<name>A0A8T0I7R5_CERPU</name>
<feature type="active site" description="Nucleophile" evidence="8">
    <location>
        <position position="268"/>
    </location>
</feature>
<dbReference type="Proteomes" id="UP000822688">
    <property type="component" value="Chromosome 4"/>
</dbReference>
<sequence>MTFKVVLVATLLTCLLISVEASTSTSNHSFVIENDMFLKDGVPFRILGGDLHYFRVHPQLWRDRLLRVKALGLNTIQTYVPWNLHEPRPGRLNFNGSADLLSFLKLAHELDLLVMLRIGPYICGEWDLGGLPAWLLELKPSVKLRSSDAQYLAQVDNWWKRLLPKIAPELYTAGGSVVMVQIENEYGSYGSDKLYLQFLQNQARLHLGDDVIIYTTDGAVKENLRDGSLTEEGVFAAIDFPTGSDPTSAFALQKRFNRPGMSPLLSAEFYTGSMSHWGERLGQTDAKKTAKALDDILRLNASVVLYMVHGGTNFGFFSGANIGTGPSDFQPAITSYDYDAPIGEAGDVSGAKFQEIRKVLSKFVEGELPEPPPLPQRTAYGEVTMKAMGSLFDVLKVVSTPPAGIKLEWPVPMEHLRQGSGFILYRSHLPASVRPGSRLSVVEVYDRAQVFVGSTTNNQIFLGTLERWSRNSLTLPAAAAVPGLQLDILVENMGRVNYGLFMGENKGITEAVLLDDDPILSWNVHTIGLENVAGLRPSSFQKTVTENHELEIITTKIKRTPQLIRPFVDLVNGPVFYEGTLNVTQPCDTFMSFRGWNKGVAFVNGFNLGRFWPSMGPQCTLYIPGPLLRSGENRLMILELESSSPVQTVEFTDRGGFTCGLMA</sequence>
<dbReference type="GO" id="GO:0005975">
    <property type="term" value="P:carbohydrate metabolic process"/>
    <property type="evidence" value="ECO:0007669"/>
    <property type="project" value="InterPro"/>
</dbReference>
<dbReference type="PANTHER" id="PTHR23421">
    <property type="entry name" value="BETA-GALACTOSIDASE RELATED"/>
    <property type="match status" value="1"/>
</dbReference>
<dbReference type="PRINTS" id="PR00742">
    <property type="entry name" value="GLHYDRLASE35"/>
</dbReference>
<dbReference type="InterPro" id="IPR001944">
    <property type="entry name" value="Glycoside_Hdrlase_35"/>
</dbReference>
<dbReference type="InterPro" id="IPR031330">
    <property type="entry name" value="Gly_Hdrlase_35_cat"/>
</dbReference>
<feature type="domain" description="Beta-galactosidase galactose-binding" evidence="13">
    <location>
        <begin position="574"/>
        <end position="633"/>
    </location>
</feature>
<evidence type="ECO:0000256" key="5">
    <source>
        <dbReference type="ARBA" id="ARBA00022801"/>
    </source>
</evidence>
<dbReference type="SUPFAM" id="SSF49785">
    <property type="entry name" value="Galactose-binding domain-like"/>
    <property type="match status" value="1"/>
</dbReference>
<dbReference type="InterPro" id="IPR048913">
    <property type="entry name" value="BetaGal_gal-bd"/>
</dbReference>
<evidence type="ECO:0000256" key="9">
    <source>
        <dbReference type="RuleBase" id="RU003679"/>
    </source>
</evidence>
<feature type="chain" id="PRO_5035777434" description="beta-galactosidase" evidence="10">
    <location>
        <begin position="22"/>
        <end position="663"/>
    </location>
</feature>
<keyword evidence="4 10" id="KW-0732">Signal</keyword>
<keyword evidence="6" id="KW-0325">Glycoprotein</keyword>
<reference evidence="14" key="1">
    <citation type="submission" date="2020-06" db="EMBL/GenBank/DDBJ databases">
        <title>WGS assembly of Ceratodon purpureus strain R40.</title>
        <authorList>
            <person name="Carey S.B."/>
            <person name="Jenkins J."/>
            <person name="Shu S."/>
            <person name="Lovell J.T."/>
            <person name="Sreedasyam A."/>
            <person name="Maumus F."/>
            <person name="Tiley G.P."/>
            <person name="Fernandez-Pozo N."/>
            <person name="Barry K."/>
            <person name="Chen C."/>
            <person name="Wang M."/>
            <person name="Lipzen A."/>
            <person name="Daum C."/>
            <person name="Saski C.A."/>
            <person name="Payton A.C."/>
            <person name="Mcbreen J.C."/>
            <person name="Conrad R.E."/>
            <person name="Kollar L.M."/>
            <person name="Olsson S."/>
            <person name="Huttunen S."/>
            <person name="Landis J.B."/>
            <person name="Wickett N.J."/>
            <person name="Johnson M.G."/>
            <person name="Rensing S.A."/>
            <person name="Grimwood J."/>
            <person name="Schmutz J."/>
            <person name="Mcdaniel S.F."/>
        </authorList>
    </citation>
    <scope>NUCLEOTIDE SEQUENCE</scope>
    <source>
        <strain evidence="14">R40</strain>
    </source>
</reference>
<dbReference type="Pfam" id="PF01301">
    <property type="entry name" value="Glyco_hydro_35"/>
    <property type="match status" value="1"/>
</dbReference>
<comment type="catalytic activity">
    <reaction evidence="1">
        <text>Hydrolysis of terminal non-reducing beta-D-galactose residues in beta-D-galactosides.</text>
        <dbReference type="EC" id="3.2.1.23"/>
    </reaction>
</comment>
<keyword evidence="5" id="KW-0378">Hydrolase</keyword>
<evidence type="ECO:0000256" key="8">
    <source>
        <dbReference type="PIRSR" id="PIRSR006336-1"/>
    </source>
</evidence>
<evidence type="ECO:0000313" key="15">
    <source>
        <dbReference type="Proteomes" id="UP000822688"/>
    </source>
</evidence>
<dbReference type="EC" id="3.2.1.23" evidence="3"/>
<gene>
    <name evidence="14" type="ORF">KC19_4G108300</name>
</gene>
<dbReference type="FunFam" id="3.20.20.80:FF:000115">
    <property type="entry name" value="Beta-galactosidase"/>
    <property type="match status" value="1"/>
</dbReference>